<sequence length="63" mass="7494">MYYFDFGFQRKSRTTYFWISLVMSRTTIKLPMDWTSSCVAFRCALYNVSGMLALVLWLRASMM</sequence>
<evidence type="ECO:0000256" key="1">
    <source>
        <dbReference type="SAM" id="Phobius"/>
    </source>
</evidence>
<keyword evidence="1" id="KW-0812">Transmembrane</keyword>
<protein>
    <submittedName>
        <fullName evidence="2">Uncharacterized protein</fullName>
    </submittedName>
</protein>
<name>A0A0A9EFQ3_ARUDO</name>
<organism evidence="2">
    <name type="scientific">Arundo donax</name>
    <name type="common">Giant reed</name>
    <name type="synonym">Donax arundinaceus</name>
    <dbReference type="NCBI Taxonomy" id="35708"/>
    <lineage>
        <taxon>Eukaryota</taxon>
        <taxon>Viridiplantae</taxon>
        <taxon>Streptophyta</taxon>
        <taxon>Embryophyta</taxon>
        <taxon>Tracheophyta</taxon>
        <taxon>Spermatophyta</taxon>
        <taxon>Magnoliopsida</taxon>
        <taxon>Liliopsida</taxon>
        <taxon>Poales</taxon>
        <taxon>Poaceae</taxon>
        <taxon>PACMAD clade</taxon>
        <taxon>Arundinoideae</taxon>
        <taxon>Arundineae</taxon>
        <taxon>Arundo</taxon>
    </lineage>
</organism>
<dbReference type="EMBL" id="GBRH01201230">
    <property type="protein sequence ID" value="JAD96665.1"/>
    <property type="molecule type" value="Transcribed_RNA"/>
</dbReference>
<accession>A0A0A9EFQ3</accession>
<reference evidence="2" key="2">
    <citation type="journal article" date="2015" name="Data Brief">
        <title>Shoot transcriptome of the giant reed, Arundo donax.</title>
        <authorList>
            <person name="Barrero R.A."/>
            <person name="Guerrero F.D."/>
            <person name="Moolhuijzen P."/>
            <person name="Goolsby J.A."/>
            <person name="Tidwell J."/>
            <person name="Bellgard S.E."/>
            <person name="Bellgard M.I."/>
        </authorList>
    </citation>
    <scope>NUCLEOTIDE SEQUENCE</scope>
    <source>
        <tissue evidence="2">Shoot tissue taken approximately 20 cm above the soil surface</tissue>
    </source>
</reference>
<evidence type="ECO:0000313" key="2">
    <source>
        <dbReference type="EMBL" id="JAD96665.1"/>
    </source>
</evidence>
<proteinExistence type="predicted"/>
<keyword evidence="1" id="KW-0472">Membrane</keyword>
<reference evidence="2" key="1">
    <citation type="submission" date="2014-09" db="EMBL/GenBank/DDBJ databases">
        <authorList>
            <person name="Magalhaes I.L.F."/>
            <person name="Oliveira U."/>
            <person name="Santos F.R."/>
            <person name="Vidigal T.H.D.A."/>
            <person name="Brescovit A.D."/>
            <person name="Santos A.J."/>
        </authorList>
    </citation>
    <scope>NUCLEOTIDE SEQUENCE</scope>
    <source>
        <tissue evidence="2">Shoot tissue taken approximately 20 cm above the soil surface</tissue>
    </source>
</reference>
<dbReference type="AlphaFoldDB" id="A0A0A9EFQ3"/>
<keyword evidence="1" id="KW-1133">Transmembrane helix</keyword>
<feature type="transmembrane region" description="Helical" evidence="1">
    <location>
        <begin position="39"/>
        <end position="58"/>
    </location>
</feature>